<evidence type="ECO:0000256" key="5">
    <source>
        <dbReference type="ARBA" id="ARBA00022679"/>
    </source>
</evidence>
<keyword evidence="11" id="KW-0973">c-di-GMP</keyword>
<dbReference type="InterPro" id="IPR029044">
    <property type="entry name" value="Nucleotide-diphossugar_trans"/>
</dbReference>
<keyword evidence="6 11" id="KW-0812">Transmembrane</keyword>
<feature type="transmembrane region" description="Helical" evidence="11">
    <location>
        <begin position="400"/>
        <end position="429"/>
    </location>
</feature>
<evidence type="ECO:0000256" key="8">
    <source>
        <dbReference type="ARBA" id="ARBA00022989"/>
    </source>
</evidence>
<feature type="transmembrane region" description="Helical" evidence="11">
    <location>
        <begin position="532"/>
        <end position="552"/>
    </location>
</feature>
<dbReference type="SUPFAM" id="SSF141371">
    <property type="entry name" value="PilZ domain-like"/>
    <property type="match status" value="1"/>
</dbReference>
<feature type="transmembrane region" description="Helical" evidence="11">
    <location>
        <begin position="449"/>
        <end position="472"/>
    </location>
</feature>
<dbReference type="RefSeq" id="WP_377045217.1">
    <property type="nucleotide sequence ID" value="NZ_JBHLUN010000009.1"/>
</dbReference>
<feature type="domain" description="PilZ" evidence="14">
    <location>
        <begin position="558"/>
        <end position="653"/>
    </location>
</feature>
<evidence type="ECO:0000256" key="12">
    <source>
        <dbReference type="SAM" id="MobiDB-lite"/>
    </source>
</evidence>
<dbReference type="Pfam" id="PF07238">
    <property type="entry name" value="PilZ"/>
    <property type="match status" value="1"/>
</dbReference>
<dbReference type="InterPro" id="IPR009875">
    <property type="entry name" value="PilZ_domain"/>
</dbReference>
<dbReference type="Pfam" id="PF03170">
    <property type="entry name" value="BcsB"/>
    <property type="match status" value="1"/>
</dbReference>
<evidence type="ECO:0000256" key="7">
    <source>
        <dbReference type="ARBA" id="ARBA00022916"/>
    </source>
</evidence>
<evidence type="ECO:0000256" key="6">
    <source>
        <dbReference type="ARBA" id="ARBA00022692"/>
    </source>
</evidence>
<dbReference type="CDD" id="cd06421">
    <property type="entry name" value="CESA_CelA_like"/>
    <property type="match status" value="1"/>
</dbReference>
<sequence length="1503" mass="164181">MRSLRSLTRKKPVSVLLTVLGLVLGLPFVVAPLDAEQQSWLAIGGFLLFLIASRLRGRGANFFLVMSSVLISARYLYWRLTDTLDYSGFWATFLGTGLLMAEMYAVVALLLAYLQSLWPLERKPVPLPDDPEQWPVIDVFIPTYNEPMSVVKPSVFGALAMDWPKDRMNVYILDDGRREEFRKFAEDIGCGYMIRPDNKGAKAGNINHALTKTSGEFIVIFDCDHVPVRAFPQMTLGWMLRDKRIGMLQTPHHFYSPDPFERNLASGQRVPNEGLLFYGLIQAGNDLWNATFFCGSCAVLRRTALEEVGGVPHQTVTEDCHCSLKMQRRGWNTAYIRLPLAAGLATERLALHIGQRMRWARGMIQIFRVENPLLGPGLKLAQRFCYVSSMWHFMFPLPRFVFLTSPLAFLLFGQNLIAASPLAIAAYAGPHVVHAVATNSRLQGSVRHSFWSEIYETVLTLWLLPVMLATLWDPRKGKFNVTDKGGVLEEGFFDRRAVGPNACLAAVLAVGLASGLWGLFTTSFGTLPFQAYALNTLWVSLSLFIVLAGIAVGRERRQVRERARVAAVLPADMILADGRVVSGRTLDLSLGGAALEAAAPENIGDDELVTMDVDLGSERVSLPARILRWQNNRLQLRFAPKDVRDEGNVTRVVLGRADSWLHWDDVRHDRPLRALYEVAVSIRGLLRGDSQLSLRRNRKARQRAVARTKTPPASGSRRAASWLLAIGLGLAAQHAAAQVPPGRPGAAPAPAAIPGVLPTPTASAPAVSPPPTAFAPDPAPTATPAVAAADNGRQRKLTLTQLGLRSPMQLRGLTDLQGVLFGLRADEVVTDAKLVLQGATSPSLIPELSQLAVTLNEQFVGTITPDRAKPSFGPLEFPINPAFFADTNRLNFRFTGRYAVECNDPLSGLLWSTISDQSYLQLTTERLPLPRDLARLPAPFFDARLLRSELVLPFVVVDRGGTDAARAAIIASSWFAVQADYRGASFPVSASLPARGNAVVIAVGNDSVPGLTLPQISGPTLAVVANPNDPDGQLLIIGGRTAPEAATAAQALATSRATLSGEVAQVTLQDAPARQPYDAPRWIRSDRPVKLGELVDPSELQSYGFAPGNIAIPFRTAPDVYTWRQRPLPVDLRFRAPPGPVLDLQVSRLDVSLNDNYLKSLPLREGDPGWPWNLLQRQLGQSASSDRAEGLAGLPPYLIFGLNELQMRFDMRPLNRGDCTAIPGDIRAAVDPDSTIDLSRAYRYTTLPNLAFFAGSGYPYTRLADLSDTALVLPDQANSLELSTTMGLVGRLSANVGFPATKIQVVRSSGVEAAADRNLLIVGALNRVPAFSRLLHDGPITLEGNRLNVALPDALENFRNLFLSDDRLQDRERLSTTVAAPSDGQGMLLAVQSPLRSGRSVVALTGTSPQGVEAMLAALRDPAQQPRIQGDVAWLSGGKVESFRISPSYSVGELPVWMWPQLYLGNRPDLILLILVVAAVFLAIPSYWLIRRRAALRLRTRTS</sequence>
<evidence type="ECO:0000256" key="3">
    <source>
        <dbReference type="ARBA" id="ARBA00022519"/>
    </source>
</evidence>
<dbReference type="Pfam" id="PF03552">
    <property type="entry name" value="Cellulose_synt"/>
    <property type="match status" value="1"/>
</dbReference>
<keyword evidence="3 11" id="KW-0997">Cell inner membrane</keyword>
<dbReference type="Gene3D" id="2.40.10.220">
    <property type="entry name" value="predicted glycosyltransferase like domains"/>
    <property type="match status" value="1"/>
</dbReference>
<dbReference type="InterPro" id="IPR001173">
    <property type="entry name" value="Glyco_trans_2-like"/>
</dbReference>
<dbReference type="InterPro" id="IPR005150">
    <property type="entry name" value="Cellulose_synth"/>
</dbReference>
<dbReference type="PANTHER" id="PTHR43867:SF2">
    <property type="entry name" value="CELLULOSE SYNTHASE CATALYTIC SUBUNIT A [UDP-FORMING]"/>
    <property type="match status" value="1"/>
</dbReference>
<dbReference type="PANTHER" id="PTHR43867">
    <property type="entry name" value="CELLULOSE SYNTHASE CATALYTIC SUBUNIT A [UDP-FORMING]"/>
    <property type="match status" value="1"/>
</dbReference>
<dbReference type="Gene3D" id="3.90.550.10">
    <property type="entry name" value="Spore Coat Polysaccharide Biosynthesis Protein SpsA, Chain A"/>
    <property type="match status" value="1"/>
</dbReference>
<proteinExistence type="predicted"/>
<evidence type="ECO:0000256" key="2">
    <source>
        <dbReference type="ARBA" id="ARBA00022475"/>
    </source>
</evidence>
<evidence type="ECO:0000313" key="15">
    <source>
        <dbReference type="EMBL" id="MFC0409476.1"/>
    </source>
</evidence>
<keyword evidence="5 11" id="KW-0808">Transferase</keyword>
<dbReference type="NCBIfam" id="TIGR03030">
    <property type="entry name" value="CelA"/>
    <property type="match status" value="1"/>
</dbReference>
<keyword evidence="9 11" id="KW-0472">Membrane</keyword>
<comment type="function">
    <text evidence="11">Catalytic subunit of cellulose synthase. It polymerizes uridine 5'-diphosphate glucose to cellulose.</text>
</comment>
<dbReference type="InterPro" id="IPR003919">
    <property type="entry name" value="Cell_synth_A"/>
</dbReference>
<feature type="transmembrane region" description="Helical" evidence="11">
    <location>
        <begin position="502"/>
        <end position="520"/>
    </location>
</feature>
<comment type="catalytic activity">
    <reaction evidence="10 11">
        <text>[(1-&gt;4)-beta-D-glucosyl](n) + UDP-alpha-D-glucose = [(1-&gt;4)-beta-D-glucosyl](n+1) + UDP + H(+)</text>
        <dbReference type="Rhea" id="RHEA:19929"/>
        <dbReference type="Rhea" id="RHEA-COMP:10033"/>
        <dbReference type="Rhea" id="RHEA-COMP:10034"/>
        <dbReference type="ChEBI" id="CHEBI:15378"/>
        <dbReference type="ChEBI" id="CHEBI:18246"/>
        <dbReference type="ChEBI" id="CHEBI:58223"/>
        <dbReference type="ChEBI" id="CHEBI:58885"/>
        <dbReference type="EC" id="2.4.1.12"/>
    </reaction>
</comment>
<keyword evidence="4 11" id="KW-0328">Glycosyltransferase</keyword>
<protein>
    <recommendedName>
        <fullName evidence="11">Cellulose synthase catalytic subunit [UDP-forming]</fullName>
        <ecNumber evidence="11">2.4.1.12</ecNumber>
    </recommendedName>
</protein>
<evidence type="ECO:0000256" key="9">
    <source>
        <dbReference type="ARBA" id="ARBA00023136"/>
    </source>
</evidence>
<comment type="cofactor">
    <cofactor evidence="11">
        <name>Mg(2+)</name>
        <dbReference type="ChEBI" id="CHEBI:18420"/>
    </cofactor>
</comment>
<dbReference type="Proteomes" id="UP001589865">
    <property type="component" value="Unassembled WGS sequence"/>
</dbReference>
<feature type="region of interest" description="Disordered" evidence="12">
    <location>
        <begin position="760"/>
        <end position="792"/>
    </location>
</feature>
<feature type="transmembrane region" description="Helical" evidence="11">
    <location>
        <begin position="12"/>
        <end position="31"/>
    </location>
</feature>
<reference evidence="15 16" key="1">
    <citation type="submission" date="2024-09" db="EMBL/GenBank/DDBJ databases">
        <authorList>
            <person name="Sun Q."/>
            <person name="Mori K."/>
        </authorList>
    </citation>
    <scope>NUCLEOTIDE SEQUENCE [LARGE SCALE GENOMIC DNA]</scope>
    <source>
        <strain evidence="15 16">TBRC 5777</strain>
    </source>
</reference>
<dbReference type="SUPFAM" id="SSF53448">
    <property type="entry name" value="Nucleotide-diphospho-sugar transferases"/>
    <property type="match status" value="1"/>
</dbReference>
<feature type="compositionally biased region" description="Pro residues" evidence="12">
    <location>
        <begin position="767"/>
        <end position="781"/>
    </location>
</feature>
<comment type="subcellular location">
    <subcellularLocation>
        <location evidence="1">Cell inner membrane</location>
        <topology evidence="1">Multi-pass membrane protein</topology>
    </subcellularLocation>
</comment>
<feature type="transmembrane region" description="Helical" evidence="11">
    <location>
        <begin position="37"/>
        <end position="53"/>
    </location>
</feature>
<feature type="region of interest" description="Disordered" evidence="12">
    <location>
        <begin position="694"/>
        <end position="717"/>
    </location>
</feature>
<evidence type="ECO:0000256" key="11">
    <source>
        <dbReference type="RuleBase" id="RU365020"/>
    </source>
</evidence>
<dbReference type="EC" id="2.4.1.12" evidence="11"/>
<dbReference type="InterPro" id="IPR018513">
    <property type="entry name" value="Cell_synthase_bac"/>
</dbReference>
<feature type="transmembrane region" description="Helical" evidence="11">
    <location>
        <begin position="1470"/>
        <end position="1490"/>
    </location>
</feature>
<feature type="compositionally biased region" description="Basic residues" evidence="12">
    <location>
        <begin position="695"/>
        <end position="706"/>
    </location>
</feature>
<keyword evidence="2 11" id="KW-1003">Cell membrane</keyword>
<feature type="transmembrane region" description="Helical" evidence="11">
    <location>
        <begin position="60"/>
        <end position="77"/>
    </location>
</feature>
<name>A0ABV6JUQ9_9PROT</name>
<dbReference type="Gene3D" id="2.60.120.260">
    <property type="entry name" value="Galactose-binding domain-like"/>
    <property type="match status" value="2"/>
</dbReference>
<feature type="transmembrane region" description="Helical" evidence="11">
    <location>
        <begin position="89"/>
        <end position="114"/>
    </location>
</feature>
<evidence type="ECO:0000256" key="1">
    <source>
        <dbReference type="ARBA" id="ARBA00004429"/>
    </source>
</evidence>
<dbReference type="EMBL" id="JBHLUN010000009">
    <property type="protein sequence ID" value="MFC0409476.1"/>
    <property type="molecule type" value="Genomic_DNA"/>
</dbReference>
<accession>A0ABV6JUQ9</accession>
<evidence type="ECO:0000256" key="10">
    <source>
        <dbReference type="ARBA" id="ARBA00048682"/>
    </source>
</evidence>
<dbReference type="Pfam" id="PF00535">
    <property type="entry name" value="Glycos_transf_2"/>
    <property type="match status" value="1"/>
</dbReference>
<organism evidence="15 16">
    <name type="scientific">Roseomonas elaeocarpi</name>
    <dbReference type="NCBI Taxonomy" id="907779"/>
    <lineage>
        <taxon>Bacteria</taxon>
        <taxon>Pseudomonadati</taxon>
        <taxon>Pseudomonadota</taxon>
        <taxon>Alphaproteobacteria</taxon>
        <taxon>Acetobacterales</taxon>
        <taxon>Roseomonadaceae</taxon>
        <taxon>Roseomonas</taxon>
    </lineage>
</organism>
<feature type="domain" description="Glycosyltransferase 2-like" evidence="13">
    <location>
        <begin position="139"/>
        <end position="308"/>
    </location>
</feature>
<dbReference type="InterPro" id="IPR050321">
    <property type="entry name" value="Glycosyltr_2/OpgH_subfam"/>
</dbReference>
<comment type="caution">
    <text evidence="15">The sequence shown here is derived from an EMBL/GenBank/DDBJ whole genome shotgun (WGS) entry which is preliminary data.</text>
</comment>
<evidence type="ECO:0000256" key="4">
    <source>
        <dbReference type="ARBA" id="ARBA00022676"/>
    </source>
</evidence>
<keyword evidence="7 11" id="KW-0135">Cellulose biosynthesis</keyword>
<dbReference type="PRINTS" id="PR01439">
    <property type="entry name" value="CELLSNTHASEA"/>
</dbReference>
<evidence type="ECO:0000259" key="13">
    <source>
        <dbReference type="Pfam" id="PF00535"/>
    </source>
</evidence>
<keyword evidence="16" id="KW-1185">Reference proteome</keyword>
<evidence type="ECO:0000259" key="14">
    <source>
        <dbReference type="Pfam" id="PF07238"/>
    </source>
</evidence>
<keyword evidence="8 11" id="KW-1133">Transmembrane helix</keyword>
<gene>
    <name evidence="15" type="primary">bcsA</name>
    <name evidence="15" type="ORF">ACFFGY_14575</name>
</gene>
<comment type="pathway">
    <text evidence="11">Glycan metabolism; bacterial cellulose biosynthesis.</text>
</comment>
<evidence type="ECO:0000313" key="16">
    <source>
        <dbReference type="Proteomes" id="UP001589865"/>
    </source>
</evidence>